<accession>A0ABR2WVR2</accession>
<dbReference type="EMBL" id="JASJQH010000250">
    <property type="protein sequence ID" value="KAK9765577.1"/>
    <property type="molecule type" value="Genomic_DNA"/>
</dbReference>
<protein>
    <submittedName>
        <fullName evidence="1">Uncharacterized protein</fullName>
    </submittedName>
</protein>
<evidence type="ECO:0000313" key="2">
    <source>
        <dbReference type="Proteomes" id="UP001479436"/>
    </source>
</evidence>
<comment type="caution">
    <text evidence="1">The sequence shown here is derived from an EMBL/GenBank/DDBJ whole genome shotgun (WGS) entry which is preliminary data.</text>
</comment>
<dbReference type="Proteomes" id="UP001479436">
    <property type="component" value="Unassembled WGS sequence"/>
</dbReference>
<gene>
    <name evidence="1" type="ORF">K7432_005965</name>
</gene>
<keyword evidence="2" id="KW-1185">Reference proteome</keyword>
<name>A0ABR2WVR2_9FUNG</name>
<evidence type="ECO:0000313" key="1">
    <source>
        <dbReference type="EMBL" id="KAK9765577.1"/>
    </source>
</evidence>
<sequence>TLKPKRMRSSFPETPLRMYLNPLLLFNNLPESRTRIFVSSWMVSMSPKRATLLRTNKSISLL</sequence>
<reference evidence="1 2" key="1">
    <citation type="submission" date="2023-04" db="EMBL/GenBank/DDBJ databases">
        <title>Genome of Basidiobolus ranarum AG-B5.</title>
        <authorList>
            <person name="Stajich J.E."/>
            <person name="Carter-House D."/>
            <person name="Gryganskyi A."/>
        </authorList>
    </citation>
    <scope>NUCLEOTIDE SEQUENCE [LARGE SCALE GENOMIC DNA]</scope>
    <source>
        <strain evidence="1 2">AG-B5</strain>
    </source>
</reference>
<organism evidence="1 2">
    <name type="scientific">Basidiobolus ranarum</name>
    <dbReference type="NCBI Taxonomy" id="34480"/>
    <lineage>
        <taxon>Eukaryota</taxon>
        <taxon>Fungi</taxon>
        <taxon>Fungi incertae sedis</taxon>
        <taxon>Zoopagomycota</taxon>
        <taxon>Entomophthoromycotina</taxon>
        <taxon>Basidiobolomycetes</taxon>
        <taxon>Basidiobolales</taxon>
        <taxon>Basidiobolaceae</taxon>
        <taxon>Basidiobolus</taxon>
    </lineage>
</organism>
<feature type="non-terminal residue" evidence="1">
    <location>
        <position position="1"/>
    </location>
</feature>
<proteinExistence type="predicted"/>